<dbReference type="InterPro" id="IPR002372">
    <property type="entry name" value="PQQ_rpt_dom"/>
</dbReference>
<dbReference type="SUPFAM" id="SSF50998">
    <property type="entry name" value="Quinoprotein alcohol dehydrogenase-like"/>
    <property type="match status" value="1"/>
</dbReference>
<keyword evidence="3 6" id="KW-0634">PQQ</keyword>
<accession>A0A2A5ADF7</accession>
<dbReference type="InterPro" id="IPR017512">
    <property type="entry name" value="PQQ_MeOH/EtOH_DH"/>
</dbReference>
<gene>
    <name evidence="11" type="ORF">COA96_17990</name>
</gene>
<evidence type="ECO:0000313" key="12">
    <source>
        <dbReference type="Proteomes" id="UP000218327"/>
    </source>
</evidence>
<keyword evidence="7" id="KW-0106">Calcium</keyword>
<evidence type="ECO:0000256" key="6">
    <source>
        <dbReference type="PIRSR" id="PIRSR617512-2"/>
    </source>
</evidence>
<dbReference type="GO" id="GO:0016614">
    <property type="term" value="F:oxidoreductase activity, acting on CH-OH group of donors"/>
    <property type="evidence" value="ECO:0007669"/>
    <property type="project" value="InterPro"/>
</dbReference>
<feature type="chain" id="PRO_5012652968" evidence="9">
    <location>
        <begin position="30"/>
        <end position="556"/>
    </location>
</feature>
<dbReference type="NCBIfam" id="TIGR03075">
    <property type="entry name" value="PQQ_enz_alc_DH"/>
    <property type="match status" value="1"/>
</dbReference>
<protein>
    <submittedName>
        <fullName evidence="11">PQQ-dependent dehydrogenase, methanol/ethanol family</fullName>
    </submittedName>
</protein>
<dbReference type="EMBL" id="NVVJ01000110">
    <property type="protein sequence ID" value="PCJ17121.1"/>
    <property type="molecule type" value="Genomic_DNA"/>
</dbReference>
<dbReference type="AlphaFoldDB" id="A0A2A5ADF7"/>
<feature type="active site" description="Proton acceptor" evidence="5">
    <location>
        <position position="308"/>
    </location>
</feature>
<dbReference type="SMART" id="SM00564">
    <property type="entry name" value="PQQ"/>
    <property type="match status" value="6"/>
</dbReference>
<feature type="signal peptide" evidence="9">
    <location>
        <begin position="1"/>
        <end position="29"/>
    </location>
</feature>
<keyword evidence="8" id="KW-1015">Disulfide bond</keyword>
<evidence type="ECO:0000256" key="5">
    <source>
        <dbReference type="PIRSR" id="PIRSR617512-1"/>
    </source>
</evidence>
<feature type="binding site" evidence="6">
    <location>
        <position position="181"/>
    </location>
    <ligand>
        <name>pyrroloquinoline quinone</name>
        <dbReference type="ChEBI" id="CHEBI:58442"/>
    </ligand>
</feature>
<dbReference type="InterPro" id="IPR011047">
    <property type="entry name" value="Quinoprotein_ADH-like_sf"/>
</dbReference>
<evidence type="ECO:0000259" key="10">
    <source>
        <dbReference type="Pfam" id="PF01011"/>
    </source>
</evidence>
<feature type="domain" description="Pyrrolo-quinoline quinone repeat" evidence="10">
    <location>
        <begin position="373"/>
        <end position="541"/>
    </location>
</feature>
<organism evidence="11 12">
    <name type="scientific">SAR86 cluster bacterium</name>
    <dbReference type="NCBI Taxonomy" id="2030880"/>
    <lineage>
        <taxon>Bacteria</taxon>
        <taxon>Pseudomonadati</taxon>
        <taxon>Pseudomonadota</taxon>
        <taxon>Gammaproteobacteria</taxon>
        <taxon>SAR86 cluster</taxon>
    </lineage>
</organism>
<comment type="caution">
    <text evidence="11">The sequence shown here is derived from an EMBL/GenBank/DDBJ whole genome shotgun (WGS) entry which is preliminary data.</text>
</comment>
<feature type="binding site" evidence="7">
    <location>
        <position position="308"/>
    </location>
    <ligand>
        <name>Ca(2+)</name>
        <dbReference type="ChEBI" id="CHEBI:29108"/>
    </ligand>
</feature>
<feature type="binding site" evidence="6">
    <location>
        <begin position="390"/>
        <end position="391"/>
    </location>
    <ligand>
        <name>pyrroloquinoline quinone</name>
        <dbReference type="ChEBI" id="CHEBI:58442"/>
    </ligand>
</feature>
<sequence length="556" mass="61190">MSATNTVFKKLSQFLFLIIGLSCATASFAQVSFERILNAADEPENWLTYNGGYSSQRYSLLDQMTPENVENLKLQWTLQDQVFGAWQSNPIIVDGIMYVTERPNSVMAVDAVTGRVFWKYRHVPAENYRVCCGANNRGVAVLNDKVYIGTLDARLVALDRVTGVPLWDIEVGDVDQAYSITMAPLVVKDKVIVGVGGGEYGIRGYVAAYDAETGVQAWKTYTIPGPGEVNHDSWEGDDWQHGGAPVWITGSFDPELNLTYWGVGNPGPDWNAGQRPGDNLYSDSVIALDADTGKLEWFFQFTPNDAYDYDSVQVPVLADIVFRGTPTKVMMWANRNGYFYVLDRVTGKFLEGKPYVKVNWSSGLDENGRPIPTPQAEGMPTYPGNQGGTNWYPPSYSPRTGLFYFSAWQDYATIYRPEESVYEPGRAFLGGGFSVLAPVPGAPTIGIGRTNPINNWTNEVGFASLKAMDPQTGEAVWSYDQFDVSDGGMLTTASDLLFTGGREGYFHAIDARTGDLLWKVNLGGQIVMAPVTYMVDGVQYVSVISGHALSTFALPH</sequence>
<evidence type="ECO:0000256" key="9">
    <source>
        <dbReference type="SAM" id="SignalP"/>
    </source>
</evidence>
<keyword evidence="2 7" id="KW-0479">Metal-binding</keyword>
<dbReference type="PANTHER" id="PTHR32303">
    <property type="entry name" value="QUINOPROTEIN ALCOHOL DEHYDROGENASE (CYTOCHROME C)"/>
    <property type="match status" value="1"/>
</dbReference>
<dbReference type="GO" id="GO:0016020">
    <property type="term" value="C:membrane"/>
    <property type="evidence" value="ECO:0007669"/>
    <property type="project" value="InterPro"/>
</dbReference>
<proteinExistence type="inferred from homology"/>
<feature type="disulfide bond" evidence="8">
    <location>
        <begin position="131"/>
        <end position="132"/>
    </location>
</feature>
<dbReference type="GO" id="GO:0005509">
    <property type="term" value="F:calcium ion binding"/>
    <property type="evidence" value="ECO:0007669"/>
    <property type="project" value="InterPro"/>
</dbReference>
<evidence type="ECO:0000256" key="3">
    <source>
        <dbReference type="ARBA" id="ARBA00022891"/>
    </source>
</evidence>
<comment type="cofactor">
    <cofactor evidence="6">
        <name>pyrroloquinoline quinone</name>
        <dbReference type="ChEBI" id="CHEBI:58442"/>
    </cofactor>
    <text evidence="6">Binds 1 PQQ group per subunit.</text>
</comment>
<evidence type="ECO:0000256" key="1">
    <source>
        <dbReference type="ARBA" id="ARBA00008156"/>
    </source>
</evidence>
<evidence type="ECO:0000256" key="8">
    <source>
        <dbReference type="PIRSR" id="PIRSR617512-4"/>
    </source>
</evidence>
<reference evidence="12" key="1">
    <citation type="submission" date="2017-08" db="EMBL/GenBank/DDBJ databases">
        <title>A dynamic microbial community with high functional redundancy inhabits the cold, oxic subseafloor aquifer.</title>
        <authorList>
            <person name="Tully B.J."/>
            <person name="Wheat C.G."/>
            <person name="Glazer B.T."/>
            <person name="Huber J.A."/>
        </authorList>
    </citation>
    <scope>NUCLEOTIDE SEQUENCE [LARGE SCALE GENOMIC DNA]</scope>
</reference>
<dbReference type="Gene3D" id="2.140.10.10">
    <property type="entry name" value="Quinoprotein alcohol dehydrogenase-like superfamily"/>
    <property type="match status" value="1"/>
</dbReference>
<evidence type="ECO:0000256" key="4">
    <source>
        <dbReference type="ARBA" id="ARBA00023002"/>
    </source>
</evidence>
<evidence type="ECO:0000256" key="7">
    <source>
        <dbReference type="PIRSR" id="PIRSR617512-3"/>
    </source>
</evidence>
<comment type="similarity">
    <text evidence="1">Belongs to the bacterial PQQ dehydrogenase family.</text>
</comment>
<evidence type="ECO:0000313" key="11">
    <source>
        <dbReference type="EMBL" id="PCJ17121.1"/>
    </source>
</evidence>
<keyword evidence="9" id="KW-0732">Signal</keyword>
<dbReference type="Pfam" id="PF01011">
    <property type="entry name" value="PQQ"/>
    <property type="match status" value="2"/>
</dbReference>
<comment type="cofactor">
    <cofactor evidence="7">
        <name>Ca(2+)</name>
        <dbReference type="ChEBI" id="CHEBI:29108"/>
    </cofactor>
    <text evidence="7">Binds 1 Ca(2+) ion per subunit.</text>
</comment>
<keyword evidence="4" id="KW-0560">Oxidoreductase</keyword>
<evidence type="ECO:0000256" key="2">
    <source>
        <dbReference type="ARBA" id="ARBA00022723"/>
    </source>
</evidence>
<name>A0A2A5ADF7_9GAMM</name>
<feature type="binding site" evidence="7">
    <location>
        <position position="265"/>
    </location>
    <ligand>
        <name>Ca(2+)</name>
        <dbReference type="ChEBI" id="CHEBI:29108"/>
    </ligand>
</feature>
<feature type="binding site" evidence="6">
    <location>
        <position position="137"/>
    </location>
    <ligand>
        <name>pyrroloquinoline quinone</name>
        <dbReference type="ChEBI" id="CHEBI:58442"/>
    </ligand>
</feature>
<feature type="domain" description="Pyrrolo-quinoline quinone repeat" evidence="10">
    <location>
        <begin position="46"/>
        <end position="349"/>
    </location>
</feature>
<dbReference type="Proteomes" id="UP000218327">
    <property type="component" value="Unassembled WGS sequence"/>
</dbReference>
<feature type="binding site" evidence="7">
    <location>
        <position position="199"/>
    </location>
    <ligand>
        <name>Ca(2+)</name>
        <dbReference type="ChEBI" id="CHEBI:29108"/>
    </ligand>
</feature>
<dbReference type="InterPro" id="IPR018391">
    <property type="entry name" value="PQQ_b-propeller_rpt"/>
</dbReference>